<evidence type="ECO:0000256" key="3">
    <source>
        <dbReference type="ARBA" id="ARBA00022968"/>
    </source>
</evidence>
<evidence type="ECO:0000313" key="9">
    <source>
        <dbReference type="Proteomes" id="UP000232323"/>
    </source>
</evidence>
<gene>
    <name evidence="8" type="ORF">CEUSTIGMA_g10822.t1</name>
</gene>
<dbReference type="InterPro" id="IPR051292">
    <property type="entry name" value="Xyl/GlcA_transferase"/>
</dbReference>
<protein>
    <recommendedName>
        <fullName evidence="10">Glycosyltransferase-like protein LARGE2</fullName>
    </recommendedName>
</protein>
<keyword evidence="3" id="KW-0735">Signal-anchor</keyword>
<dbReference type="Pfam" id="PF13896">
    <property type="entry name" value="Glyco_transf_49"/>
    <property type="match status" value="1"/>
</dbReference>
<organism evidence="8 9">
    <name type="scientific">Chlamydomonas eustigma</name>
    <dbReference type="NCBI Taxonomy" id="1157962"/>
    <lineage>
        <taxon>Eukaryota</taxon>
        <taxon>Viridiplantae</taxon>
        <taxon>Chlorophyta</taxon>
        <taxon>core chlorophytes</taxon>
        <taxon>Chlorophyceae</taxon>
        <taxon>CS clade</taxon>
        <taxon>Chlamydomonadales</taxon>
        <taxon>Chlamydomonadaceae</taxon>
        <taxon>Chlamydomonas</taxon>
    </lineage>
</organism>
<dbReference type="GO" id="GO:0016020">
    <property type="term" value="C:membrane"/>
    <property type="evidence" value="ECO:0007669"/>
    <property type="project" value="UniProtKB-SubCell"/>
</dbReference>
<comment type="caution">
    <text evidence="8">The sequence shown here is derived from an EMBL/GenBank/DDBJ whole genome shotgun (WGS) entry which is preliminary data.</text>
</comment>
<comment type="subcellular location">
    <subcellularLocation>
        <location evidence="1">Membrane</location>
        <topology evidence="1">Single-pass type II membrane protein</topology>
    </subcellularLocation>
</comment>
<feature type="chain" id="PRO_5012106162" description="Glycosyltransferase-like protein LARGE2" evidence="7">
    <location>
        <begin position="33"/>
        <end position="429"/>
    </location>
</feature>
<proteinExistence type="predicted"/>
<dbReference type="EMBL" id="BEGY01000098">
    <property type="protein sequence ID" value="GAX83397.1"/>
    <property type="molecule type" value="Genomic_DNA"/>
</dbReference>
<evidence type="ECO:0000256" key="7">
    <source>
        <dbReference type="SAM" id="SignalP"/>
    </source>
</evidence>
<dbReference type="AlphaFoldDB" id="A0A250XJZ9"/>
<dbReference type="GO" id="GO:0035269">
    <property type="term" value="P:protein O-linked glycosylation via mannose"/>
    <property type="evidence" value="ECO:0007669"/>
    <property type="project" value="TreeGrafter"/>
</dbReference>
<dbReference type="PANTHER" id="PTHR12270">
    <property type="entry name" value="GLYCOSYLTRANSFERASE-RELATED"/>
    <property type="match status" value="1"/>
</dbReference>
<keyword evidence="9" id="KW-1185">Reference proteome</keyword>
<evidence type="ECO:0000256" key="4">
    <source>
        <dbReference type="ARBA" id="ARBA00022989"/>
    </source>
</evidence>
<evidence type="ECO:0000313" key="8">
    <source>
        <dbReference type="EMBL" id="GAX83397.1"/>
    </source>
</evidence>
<accession>A0A250XJZ9</accession>
<keyword evidence="7" id="KW-0732">Signal</keyword>
<evidence type="ECO:0000256" key="5">
    <source>
        <dbReference type="ARBA" id="ARBA00023136"/>
    </source>
</evidence>
<keyword evidence="4" id="KW-1133">Transmembrane helix</keyword>
<evidence type="ECO:0008006" key="10">
    <source>
        <dbReference type="Google" id="ProtNLM"/>
    </source>
</evidence>
<keyword evidence="2" id="KW-0812">Transmembrane</keyword>
<feature type="signal peptide" evidence="7">
    <location>
        <begin position="1"/>
        <end position="32"/>
    </location>
</feature>
<evidence type="ECO:0000256" key="6">
    <source>
        <dbReference type="ARBA" id="ARBA00023180"/>
    </source>
</evidence>
<dbReference type="Proteomes" id="UP000232323">
    <property type="component" value="Unassembled WGS sequence"/>
</dbReference>
<dbReference type="GO" id="GO:0015020">
    <property type="term" value="F:glucuronosyltransferase activity"/>
    <property type="evidence" value="ECO:0007669"/>
    <property type="project" value="TreeGrafter"/>
</dbReference>
<keyword evidence="5" id="KW-0472">Membrane</keyword>
<reference evidence="8 9" key="1">
    <citation type="submission" date="2017-08" db="EMBL/GenBank/DDBJ databases">
        <title>Acidophilic green algal genome provides insights into adaptation to an acidic environment.</title>
        <authorList>
            <person name="Hirooka S."/>
            <person name="Hirose Y."/>
            <person name="Kanesaki Y."/>
            <person name="Higuchi S."/>
            <person name="Fujiwara T."/>
            <person name="Onuma R."/>
            <person name="Era A."/>
            <person name="Ohbayashi R."/>
            <person name="Uzuka A."/>
            <person name="Nozaki H."/>
            <person name="Yoshikawa H."/>
            <person name="Miyagishima S.Y."/>
        </authorList>
    </citation>
    <scope>NUCLEOTIDE SEQUENCE [LARGE SCALE GENOMIC DNA]</scope>
    <source>
        <strain evidence="8 9">NIES-2499</strain>
    </source>
</reference>
<sequence>MQLCSSASPSQATAVLCLTAVLFSSLFCPSNAGLFNTAAEPEQLVQCINDKHSPQQGTTWENAMADVPASFRAAGVWWSAKPQQIPLTVVTQLSVNRLTQLWAQCKSWPGPLSAAVHLSIQQSQVGPLSLRNEQTVKKAVRSILDFHAASEKEPACQLDIILVYELYTDKQAILLYPVNQLRNLARLQARTELIGLMDVDMLVSSKLTKSMLVPEVSAIMIDTCRKNTVYVIPAFETYGTMQEAADQADKLVRQSKTFLVRSVASRVIAPFDARRFSLGHNTTNYKEWYSTEKQYEVSYSARYEPWMVVNRKAVPWHDVRFRGYGQNKIVHVAHVNASGFKFVVHPSAFIIHRAHEITAARTQLLMDKKVYDKATRLKRQLPLDTVYGHSKLLWESAKRDMDSGLFRPVVDPATEYCLSRLSWWNAWSL</sequence>
<dbReference type="PANTHER" id="PTHR12270:SF52">
    <property type="entry name" value="GLYCOSYLTRANSFERASE-LIKE PROTEIN GNT13-RELATED"/>
    <property type="match status" value="1"/>
</dbReference>
<name>A0A250XJZ9_9CHLO</name>
<dbReference type="GO" id="GO:0042285">
    <property type="term" value="F:xylosyltransferase activity"/>
    <property type="evidence" value="ECO:0007669"/>
    <property type="project" value="TreeGrafter"/>
</dbReference>
<evidence type="ECO:0000256" key="2">
    <source>
        <dbReference type="ARBA" id="ARBA00022692"/>
    </source>
</evidence>
<keyword evidence="6" id="KW-0325">Glycoprotein</keyword>
<dbReference type="OrthoDB" id="411524at2759"/>
<evidence type="ECO:0000256" key="1">
    <source>
        <dbReference type="ARBA" id="ARBA00004606"/>
    </source>
</evidence>